<dbReference type="AlphaFoldDB" id="A0A3B0P0N7"/>
<organism evidence="2 3">
    <name type="scientific">Metamycoplasma alkalescens</name>
    <dbReference type="NCBI Taxonomy" id="45363"/>
    <lineage>
        <taxon>Bacteria</taxon>
        <taxon>Bacillati</taxon>
        <taxon>Mycoplasmatota</taxon>
        <taxon>Mycoplasmoidales</taxon>
        <taxon>Metamycoplasmataceae</taxon>
        <taxon>Metamycoplasma</taxon>
    </lineage>
</organism>
<name>A0A3B0P0N7_9BACT</name>
<keyword evidence="1" id="KW-1133">Transmembrane helix</keyword>
<evidence type="ECO:0000313" key="3">
    <source>
        <dbReference type="Proteomes" id="UP000259864"/>
    </source>
</evidence>
<sequence length="71" mass="7743">MSLRYSSLMSSIPYLIIAILSIPIPAAKPFIEFVYQAALRTFSCNIPAPSTSIHLFLKKISISTLGSVKGK</sequence>
<gene>
    <name evidence="2" type="ORF">NCTC10135_01192</name>
</gene>
<keyword evidence="1" id="KW-0812">Transmembrane</keyword>
<dbReference type="KEGG" id="mala:NCTC10135_01192"/>
<dbReference type="EMBL" id="LS991949">
    <property type="protein sequence ID" value="SYV90668.1"/>
    <property type="molecule type" value="Genomic_DNA"/>
</dbReference>
<accession>A0A3B0P0N7</accession>
<dbReference type="Proteomes" id="UP000259864">
    <property type="component" value="Chromosome 1"/>
</dbReference>
<proteinExistence type="predicted"/>
<keyword evidence="1" id="KW-0472">Membrane</keyword>
<protein>
    <submittedName>
        <fullName evidence="2">Uncharacterized protein</fullName>
    </submittedName>
</protein>
<evidence type="ECO:0000313" key="2">
    <source>
        <dbReference type="EMBL" id="SYV90668.1"/>
    </source>
</evidence>
<evidence type="ECO:0000256" key="1">
    <source>
        <dbReference type="SAM" id="Phobius"/>
    </source>
</evidence>
<feature type="transmembrane region" description="Helical" evidence="1">
    <location>
        <begin position="12"/>
        <end position="31"/>
    </location>
</feature>
<reference evidence="3" key="1">
    <citation type="submission" date="2018-06" db="EMBL/GenBank/DDBJ databases">
        <authorList>
            <consortium name="Pathogen Informatics"/>
        </authorList>
    </citation>
    <scope>NUCLEOTIDE SEQUENCE [LARGE SCALE GENOMIC DNA]</scope>
    <source>
        <strain evidence="3">NCTC10135</strain>
    </source>
</reference>